<dbReference type="NCBIfam" id="TIGR02664">
    <property type="entry name" value="nitr_red_assoc"/>
    <property type="match status" value="1"/>
</dbReference>
<accession>P73447</accession>
<keyword evidence="2" id="KW-1185">Reference proteome</keyword>
<dbReference type="IntAct" id="P73447">
    <property type="interactions" value="5"/>
</dbReference>
<reference evidence="1 2" key="1">
    <citation type="journal article" date="1995" name="DNA Res.">
        <title>Sequence analysis of the genome of the unicellular cyanobacterium Synechocystis sp. strain PCC6803. I. Sequence features in the 1 Mb region from map positions 64% to 92% of the genome.</title>
        <authorList>
            <person name="Kaneko T."/>
            <person name="Tanaka A."/>
            <person name="Sato S."/>
            <person name="Kotani H."/>
            <person name="Sazuka T."/>
            <person name="Miyajima N."/>
            <person name="Sugiura M."/>
            <person name="Tabata S."/>
        </authorList>
    </citation>
    <scope>NUCLEOTIDE SEQUENCE [LARGE SCALE GENOMIC DNA]</scope>
    <source>
        <strain evidence="2">ATCC 27184 / PCC 6803 / Kazusa</strain>
    </source>
</reference>
<dbReference type="PIR" id="S77384">
    <property type="entry name" value="S77384"/>
</dbReference>
<reference evidence="1 2" key="2">
    <citation type="journal article" date="1996" name="DNA Res.">
        <title>Sequence analysis of the genome of the unicellular cyanobacterium Synechocystis sp. strain PCC6803. II. Sequence determination of the entire genome and assignment of potential protein-coding regions.</title>
        <authorList>
            <person name="Kaneko T."/>
            <person name="Sato S."/>
            <person name="Kotani H."/>
            <person name="Tanaka A."/>
            <person name="Asamizu E."/>
            <person name="Nakamura Y."/>
            <person name="Miyajima N."/>
            <person name="Hirosawa M."/>
            <person name="Sugiura M."/>
            <person name="Sasamoto S."/>
            <person name="Kimura T."/>
            <person name="Hosouchi T."/>
            <person name="Matsuno A."/>
            <person name="Muraki A."/>
            <person name="Nakazaki N."/>
            <person name="Naruo K."/>
            <person name="Okumura S."/>
            <person name="Shimpo S."/>
            <person name="Takeuchi C."/>
            <person name="Wada T."/>
            <person name="Watanabe A."/>
            <person name="Yamada M."/>
            <person name="Yasuda M."/>
            <person name="Tabata S."/>
        </authorList>
    </citation>
    <scope>NUCLEOTIDE SEQUENCE [LARGE SCALE GENOMIC DNA]</scope>
    <source>
        <strain evidence="2">ATCC 27184 / PCC 6803 / Kazusa</strain>
    </source>
</reference>
<evidence type="ECO:0000313" key="1">
    <source>
        <dbReference type="EMBL" id="BAA17487.1"/>
    </source>
</evidence>
<dbReference type="KEGG" id="syn:sll1455"/>
<dbReference type="AlphaFoldDB" id="P73447"/>
<dbReference type="EnsemblBacteria" id="BAA17487">
    <property type="protein sequence ID" value="BAA17487"/>
    <property type="gene ID" value="BAA17487"/>
</dbReference>
<dbReference type="STRING" id="1148.gene:10498352"/>
<dbReference type="EMBL" id="BA000022">
    <property type="protein sequence ID" value="BAA17487.1"/>
    <property type="molecule type" value="Genomic_DNA"/>
</dbReference>
<organism evidence="1 2">
    <name type="scientific">Synechocystis sp. (strain ATCC 27184 / PCC 6803 / Kazusa)</name>
    <dbReference type="NCBI Taxonomy" id="1111708"/>
    <lineage>
        <taxon>Bacteria</taxon>
        <taxon>Bacillati</taxon>
        <taxon>Cyanobacteriota</taxon>
        <taxon>Cyanophyceae</taxon>
        <taxon>Synechococcales</taxon>
        <taxon>Merismopediaceae</taxon>
        <taxon>Synechocystis</taxon>
    </lineage>
</organism>
<proteinExistence type="predicted"/>
<evidence type="ECO:0000313" key="2">
    <source>
        <dbReference type="Proteomes" id="UP000001425"/>
    </source>
</evidence>
<dbReference type="eggNOG" id="ENOG502ZV3X">
    <property type="taxonomic scope" value="Bacteria"/>
</dbReference>
<dbReference type="PaxDb" id="1148-1652566"/>
<dbReference type="Pfam" id="PF09655">
    <property type="entry name" value="Nitr_red_assoc"/>
    <property type="match status" value="1"/>
</dbReference>
<dbReference type="InterPro" id="IPR013481">
    <property type="entry name" value="NarM"/>
</dbReference>
<sequence>MFFQFEADFVDSLRCIPMVVRYKLDTCGVKLKLSHWHQLSLEQRQYLTEASCETPTEVSQYGEKLQNWITELTGKPASTLSVPDLPDWLNANQIPAQILTELNNKLPSLESSGITLTQWQSLTPLQRFALIKLSRAGHENRNFLLAIKEFDLMPS</sequence>
<dbReference type="InParanoid" id="P73447"/>
<dbReference type="Proteomes" id="UP000001425">
    <property type="component" value="Chromosome"/>
</dbReference>
<gene>
    <name evidence="1" type="ordered locus">sll1455</name>
</gene>
<name>P73447_SYNY3</name>
<protein>
    <submittedName>
        <fullName evidence="1">Sll1455 protein</fullName>
    </submittedName>
</protein>